<dbReference type="OrthoDB" id="9801817at2"/>
<dbReference type="AlphaFoldDB" id="A0A0J6TFA0"/>
<evidence type="ECO:0000256" key="1">
    <source>
        <dbReference type="ARBA" id="ARBA00008903"/>
    </source>
</evidence>
<dbReference type="Proteomes" id="UP000036449">
    <property type="component" value="Unassembled WGS sequence"/>
</dbReference>
<sequence>MATFIPESRSSRLISHEAAFEPVRRALVAAASEGATVFPAVIARASDPRNTFSIKSGATAELAGLKVGAFWHENPARGLPRHNSTILLIDQDCGRIGAVVEAAAANAYRTAAADAVAAKALARPDSGTLAIFGAGNQALYEVGALARILPLTRLHVVAREREKAESFAARLGQQGVTLDVRVSTPEEACRAADVIVTATPARAPLFEAAWVRPGTHVAGMGSDARGKHELPTALYERARLFCDLPSQSIEIGEFQHVRERIEAGALVLNPIGAVLDGRCPGRTAPDEITVFDSSGIALQDLYIGQFLLDAAMAAPDED</sequence>
<proteinExistence type="inferred from homology"/>
<dbReference type="InterPro" id="IPR036291">
    <property type="entry name" value="NAD(P)-bd_dom_sf"/>
</dbReference>
<keyword evidence="3" id="KW-1185">Reference proteome</keyword>
<dbReference type="PIRSF" id="PIRSF001439">
    <property type="entry name" value="CryM"/>
    <property type="match status" value="1"/>
</dbReference>
<dbReference type="Pfam" id="PF02423">
    <property type="entry name" value="OCD_Mu_crystall"/>
    <property type="match status" value="1"/>
</dbReference>
<reference evidence="2 3" key="1">
    <citation type="submission" date="2015-03" db="EMBL/GenBank/DDBJ databases">
        <title>Genome sequencing of Methylobacterium tarhaniae DSM 25844.</title>
        <authorList>
            <person name="Chaudhry V."/>
            <person name="Patil P.B."/>
        </authorList>
    </citation>
    <scope>NUCLEOTIDE SEQUENCE [LARGE SCALE GENOMIC DNA]</scope>
    <source>
        <strain evidence="2 3">DSM 25844</strain>
    </source>
</reference>
<dbReference type="InterPro" id="IPR003462">
    <property type="entry name" value="ODC_Mu_crystall"/>
</dbReference>
<comment type="caution">
    <text evidence="2">The sequence shown here is derived from an EMBL/GenBank/DDBJ whole genome shotgun (WGS) entry which is preliminary data.</text>
</comment>
<organism evidence="2 3">
    <name type="scientific">Methylobacterium tarhaniae</name>
    <dbReference type="NCBI Taxonomy" id="1187852"/>
    <lineage>
        <taxon>Bacteria</taxon>
        <taxon>Pseudomonadati</taxon>
        <taxon>Pseudomonadota</taxon>
        <taxon>Alphaproteobacteria</taxon>
        <taxon>Hyphomicrobiales</taxon>
        <taxon>Methylobacteriaceae</taxon>
        <taxon>Methylobacterium</taxon>
    </lineage>
</organism>
<name>A0A0J6TFA0_9HYPH</name>
<comment type="similarity">
    <text evidence="1">Belongs to the ornithine cyclodeaminase/mu-crystallin family.</text>
</comment>
<dbReference type="PATRIC" id="fig|1187852.3.peg.1086"/>
<accession>A0A0J6TFA0</accession>
<dbReference type="Gene3D" id="3.30.1780.10">
    <property type="entry name" value="ornithine cyclodeaminase, domain 1"/>
    <property type="match status" value="1"/>
</dbReference>
<dbReference type="PANTHER" id="PTHR13812:SF19">
    <property type="entry name" value="KETIMINE REDUCTASE MU-CRYSTALLIN"/>
    <property type="match status" value="1"/>
</dbReference>
<dbReference type="GO" id="GO:0005737">
    <property type="term" value="C:cytoplasm"/>
    <property type="evidence" value="ECO:0007669"/>
    <property type="project" value="TreeGrafter"/>
</dbReference>
<evidence type="ECO:0000313" key="2">
    <source>
        <dbReference type="EMBL" id="KMO44589.1"/>
    </source>
</evidence>
<protein>
    <submittedName>
        <fullName evidence="2">Ornithine cyclodeaminase</fullName>
    </submittedName>
</protein>
<dbReference type="SUPFAM" id="SSF51735">
    <property type="entry name" value="NAD(P)-binding Rossmann-fold domains"/>
    <property type="match status" value="1"/>
</dbReference>
<dbReference type="Gene3D" id="3.40.50.720">
    <property type="entry name" value="NAD(P)-binding Rossmann-like Domain"/>
    <property type="match status" value="1"/>
</dbReference>
<dbReference type="EMBL" id="LABZ01000013">
    <property type="protein sequence ID" value="KMO44589.1"/>
    <property type="molecule type" value="Genomic_DNA"/>
</dbReference>
<gene>
    <name evidence="2" type="ORF">VQ03_02170</name>
</gene>
<evidence type="ECO:0000313" key="3">
    <source>
        <dbReference type="Proteomes" id="UP000036449"/>
    </source>
</evidence>
<dbReference type="InterPro" id="IPR023401">
    <property type="entry name" value="ODC_N"/>
</dbReference>
<dbReference type="PANTHER" id="PTHR13812">
    <property type="entry name" value="KETIMINE REDUCTASE MU-CRYSTALLIN"/>
    <property type="match status" value="1"/>
</dbReference>
<dbReference type="RefSeq" id="WP_048449214.1">
    <property type="nucleotide sequence ID" value="NZ_LABZ01000013.1"/>
</dbReference>